<feature type="compositionally biased region" description="Polar residues" evidence="1">
    <location>
        <begin position="228"/>
        <end position="238"/>
    </location>
</feature>
<name>M1DR39_SOLTU</name>
<sequence length="262" mass="28983">MAHEPPVSFFRSPDQSLPERPEQTNKTHQAASPNSSYNSTNSQNTDHIAICEMELDGIQKIISSDRDKLIHRRLFSGNDPTNQGLQHTQKSHDSVAPIARYGEAISGNFDANSPELRLQIRPTSHQFHDDLTTGNCSPGEEVHPTAISGKMASQITGNMNSGEQAVEGDNGATRGECSLDEVVHLTNISINLTQKHSQNEIPTSFINSTINPQNELEELKCKIEEQQQETFSQDQAGPNGQKHVHNAIEKQQIEMESPQVDK</sequence>
<protein>
    <submittedName>
        <fullName evidence="2">Uncharacterized protein</fullName>
    </submittedName>
</protein>
<dbReference type="AlphaFoldDB" id="M1DR39"/>
<reference evidence="2" key="2">
    <citation type="submission" date="2015-06" db="UniProtKB">
        <authorList>
            <consortium name="EnsemblPlants"/>
        </authorList>
    </citation>
    <scope>IDENTIFICATION</scope>
    <source>
        <strain evidence="2">DM1-3 516 R44</strain>
    </source>
</reference>
<reference evidence="3" key="1">
    <citation type="journal article" date="2011" name="Nature">
        <title>Genome sequence and analysis of the tuber crop potato.</title>
        <authorList>
            <consortium name="The Potato Genome Sequencing Consortium"/>
        </authorList>
    </citation>
    <scope>NUCLEOTIDE SEQUENCE [LARGE SCALE GENOMIC DNA]</scope>
    <source>
        <strain evidence="3">cv. DM1-3 516 R44</strain>
    </source>
</reference>
<evidence type="ECO:0000256" key="1">
    <source>
        <dbReference type="SAM" id="MobiDB-lite"/>
    </source>
</evidence>
<keyword evidence="3" id="KW-1185">Reference proteome</keyword>
<dbReference type="EnsemblPlants" id="PGSC0003DMT400093029">
    <property type="protein sequence ID" value="PGSC0003DMT400093029"/>
    <property type="gene ID" value="PGSC0003DMG400042600"/>
</dbReference>
<feature type="compositionally biased region" description="Low complexity" evidence="1">
    <location>
        <begin position="32"/>
        <end position="43"/>
    </location>
</feature>
<feature type="region of interest" description="Disordered" evidence="1">
    <location>
        <begin position="224"/>
        <end position="262"/>
    </location>
</feature>
<evidence type="ECO:0000313" key="3">
    <source>
        <dbReference type="Proteomes" id="UP000011115"/>
    </source>
</evidence>
<dbReference type="InParanoid" id="M1DR39"/>
<dbReference type="Proteomes" id="UP000011115">
    <property type="component" value="Unassembled WGS sequence"/>
</dbReference>
<dbReference type="Gramene" id="PGSC0003DMT400093029">
    <property type="protein sequence ID" value="PGSC0003DMT400093029"/>
    <property type="gene ID" value="PGSC0003DMG400042600"/>
</dbReference>
<proteinExistence type="predicted"/>
<feature type="compositionally biased region" description="Basic and acidic residues" evidence="1">
    <location>
        <begin position="246"/>
        <end position="262"/>
    </location>
</feature>
<dbReference type="HOGENOM" id="CLU_1063216_0_0_1"/>
<organism evidence="2 3">
    <name type="scientific">Solanum tuberosum</name>
    <name type="common">Potato</name>
    <dbReference type="NCBI Taxonomy" id="4113"/>
    <lineage>
        <taxon>Eukaryota</taxon>
        <taxon>Viridiplantae</taxon>
        <taxon>Streptophyta</taxon>
        <taxon>Embryophyta</taxon>
        <taxon>Tracheophyta</taxon>
        <taxon>Spermatophyta</taxon>
        <taxon>Magnoliopsida</taxon>
        <taxon>eudicotyledons</taxon>
        <taxon>Gunneridae</taxon>
        <taxon>Pentapetalae</taxon>
        <taxon>asterids</taxon>
        <taxon>lamiids</taxon>
        <taxon>Solanales</taxon>
        <taxon>Solanaceae</taxon>
        <taxon>Solanoideae</taxon>
        <taxon>Solaneae</taxon>
        <taxon>Solanum</taxon>
    </lineage>
</organism>
<evidence type="ECO:0000313" key="2">
    <source>
        <dbReference type="EnsemblPlants" id="PGSC0003DMT400093029"/>
    </source>
</evidence>
<accession>M1DR39</accession>
<dbReference type="PaxDb" id="4113-PGSC0003DMT400093029"/>
<feature type="region of interest" description="Disordered" evidence="1">
    <location>
        <begin position="1"/>
        <end position="43"/>
    </location>
</feature>